<keyword evidence="7 12" id="KW-0418">Kinase</keyword>
<keyword evidence="5 12" id="KW-0479">Metal-binding</keyword>
<feature type="binding site" evidence="12">
    <location>
        <begin position="15"/>
        <end position="17"/>
    </location>
    <ligand>
        <name>substrate</name>
    </ligand>
</feature>
<dbReference type="GO" id="GO:0005988">
    <property type="term" value="P:lactose metabolic process"/>
    <property type="evidence" value="ECO:0007669"/>
    <property type="project" value="UniProtKB-KW"/>
</dbReference>
<dbReference type="Pfam" id="PF00294">
    <property type="entry name" value="PfkB"/>
    <property type="match status" value="1"/>
</dbReference>
<dbReference type="InterPro" id="IPR002173">
    <property type="entry name" value="Carboh/pur_kinase_PfkB_CS"/>
</dbReference>
<dbReference type="OrthoDB" id="9775849at2"/>
<comment type="catalytic activity">
    <reaction evidence="13">
        <text>D-tagatofuranose 6-phosphate + ATP = D-tagatofuranose 1,6-bisphosphate + ADP + H(+)</text>
        <dbReference type="Rhea" id="RHEA:12420"/>
        <dbReference type="ChEBI" id="CHEBI:15378"/>
        <dbReference type="ChEBI" id="CHEBI:30616"/>
        <dbReference type="ChEBI" id="CHEBI:58694"/>
        <dbReference type="ChEBI" id="CHEBI:58695"/>
        <dbReference type="ChEBI" id="CHEBI:456216"/>
        <dbReference type="EC" id="2.7.1.144"/>
    </reaction>
</comment>
<feature type="binding site" evidence="12">
    <location>
        <begin position="222"/>
        <end position="227"/>
    </location>
    <ligand>
        <name>ATP</name>
        <dbReference type="ChEBI" id="CHEBI:30616"/>
    </ligand>
</feature>
<name>A0A3A3GP34_PANTH</name>
<evidence type="ECO:0000256" key="8">
    <source>
        <dbReference type="ARBA" id="ARBA00022840"/>
    </source>
</evidence>
<evidence type="ECO:0000256" key="9">
    <source>
        <dbReference type="ARBA" id="ARBA00022842"/>
    </source>
</evidence>
<feature type="binding site" evidence="12">
    <location>
        <position position="251"/>
    </location>
    <ligand>
        <name>K(+)</name>
        <dbReference type="ChEBI" id="CHEBI:29103"/>
    </ligand>
</feature>
<dbReference type="EMBL" id="QYZD01000002">
    <property type="protein sequence ID" value="RJG25921.1"/>
    <property type="molecule type" value="Genomic_DNA"/>
</dbReference>
<keyword evidence="10 12" id="KW-0630">Potassium</keyword>
<organism evidence="15 16">
    <name type="scientific">Paenibacillus thiaminolyticus</name>
    <name type="common">Bacillus thiaminolyticus</name>
    <dbReference type="NCBI Taxonomy" id="49283"/>
    <lineage>
        <taxon>Bacteria</taxon>
        <taxon>Bacillati</taxon>
        <taxon>Bacillota</taxon>
        <taxon>Bacilli</taxon>
        <taxon>Bacillales</taxon>
        <taxon>Paenibacillaceae</taxon>
        <taxon>Paenibacillus</taxon>
    </lineage>
</organism>
<evidence type="ECO:0000256" key="10">
    <source>
        <dbReference type="ARBA" id="ARBA00022958"/>
    </source>
</evidence>
<dbReference type="GO" id="GO:0005524">
    <property type="term" value="F:ATP binding"/>
    <property type="evidence" value="ECO:0007669"/>
    <property type="project" value="UniProtKB-UniRule"/>
</dbReference>
<comment type="pathway">
    <text evidence="12">Carbohydrate metabolism; D-ribose degradation; D-ribose 5-phosphate from beta-D-ribopyranose: step 2/2.</text>
</comment>
<dbReference type="PANTHER" id="PTHR10584:SF166">
    <property type="entry name" value="RIBOKINASE"/>
    <property type="match status" value="1"/>
</dbReference>
<comment type="activity regulation">
    <text evidence="12">Activated by a monovalent cation that binds near, but not in, the active site. The most likely occupant of the site in vivo is potassium. Ion binding induces a conformational change that may alter substrate affinity.</text>
</comment>
<dbReference type="InterPro" id="IPR029056">
    <property type="entry name" value="Ribokinase-like"/>
</dbReference>
<dbReference type="GO" id="GO:0046872">
    <property type="term" value="F:metal ion binding"/>
    <property type="evidence" value="ECO:0007669"/>
    <property type="project" value="UniProtKB-KW"/>
</dbReference>
<protein>
    <recommendedName>
        <fullName evidence="3 12">Ribokinase</fullName>
        <shortName evidence="12">RK</shortName>
        <ecNumber evidence="2 12">2.7.1.15</ecNumber>
    </recommendedName>
</protein>
<evidence type="ECO:0000313" key="15">
    <source>
        <dbReference type="EMBL" id="RJG25921.1"/>
    </source>
</evidence>
<dbReference type="PIRSF" id="PIRSF000535">
    <property type="entry name" value="1PFK/6PFK/LacC"/>
    <property type="match status" value="1"/>
</dbReference>
<reference evidence="15 16" key="1">
    <citation type="submission" date="2018-09" db="EMBL/GenBank/DDBJ databases">
        <title>Paenibacillus SK2017-BO5.</title>
        <authorList>
            <person name="Piskunova J.V."/>
            <person name="Dubiley S.A."/>
            <person name="Severinov K.V."/>
        </authorList>
    </citation>
    <scope>NUCLEOTIDE SEQUENCE [LARGE SCALE GENOMIC DNA]</scope>
    <source>
        <strain evidence="15 16">BO5</strain>
    </source>
</reference>
<keyword evidence="12" id="KW-0963">Cytoplasm</keyword>
<evidence type="ECO:0000256" key="6">
    <source>
        <dbReference type="ARBA" id="ARBA00022741"/>
    </source>
</evidence>
<feature type="binding site" evidence="12">
    <location>
        <position position="249"/>
    </location>
    <ligand>
        <name>K(+)</name>
        <dbReference type="ChEBI" id="CHEBI:29103"/>
    </ligand>
</feature>
<dbReference type="EC" id="2.7.1.15" evidence="2 12"/>
<evidence type="ECO:0000256" key="13">
    <source>
        <dbReference type="PIRNR" id="PIRNR000535"/>
    </source>
</evidence>
<evidence type="ECO:0000256" key="3">
    <source>
        <dbReference type="ARBA" id="ARBA00016943"/>
    </source>
</evidence>
<evidence type="ECO:0000256" key="1">
    <source>
        <dbReference type="ARBA" id="ARBA00005380"/>
    </source>
</evidence>
<comment type="caution">
    <text evidence="15">The sequence shown here is derived from an EMBL/GenBank/DDBJ whole genome shotgun (WGS) entry which is preliminary data.</text>
</comment>
<dbReference type="GO" id="GO:2001059">
    <property type="term" value="P:D-tagatose 6-phosphate catabolic process"/>
    <property type="evidence" value="ECO:0007669"/>
    <property type="project" value="UniProtKB-UniPathway"/>
</dbReference>
<accession>A0A3A3GP34</accession>
<comment type="pathway">
    <text evidence="13">Carbohydrate metabolism; D-tagatose 6-phosphate degradation; D-glyceraldehyde 3-phosphate and glycerone phosphate from D-tagatose 6-phosphate: step 1/2.</text>
</comment>
<dbReference type="InterPro" id="IPR002139">
    <property type="entry name" value="Ribo/fructo_kinase"/>
</dbReference>
<feature type="binding site" evidence="12">
    <location>
        <begin position="43"/>
        <end position="47"/>
    </location>
    <ligand>
        <name>substrate</name>
    </ligand>
</feature>
<keyword evidence="6 12" id="KW-0547">Nucleotide-binding</keyword>
<comment type="subcellular location">
    <subcellularLocation>
        <location evidence="12">Cytoplasm</location>
    </subcellularLocation>
</comment>
<dbReference type="RefSeq" id="WP_119790830.1">
    <property type="nucleotide sequence ID" value="NZ_QYZD01000002.1"/>
</dbReference>
<feature type="binding site" evidence="12">
    <location>
        <position position="285"/>
    </location>
    <ligand>
        <name>K(+)</name>
        <dbReference type="ChEBI" id="CHEBI:29103"/>
    </ligand>
</feature>
<feature type="binding site" evidence="12">
    <location>
        <position position="143"/>
    </location>
    <ligand>
        <name>substrate</name>
    </ligand>
</feature>
<dbReference type="PRINTS" id="PR00990">
    <property type="entry name" value="RIBOKINASE"/>
</dbReference>
<keyword evidence="8 12" id="KW-0067">ATP-binding</keyword>
<feature type="binding site" evidence="12">
    <location>
        <position position="255"/>
    </location>
    <ligand>
        <name>substrate</name>
    </ligand>
</feature>
<comment type="caution">
    <text evidence="12">Lacks conserved residue(s) required for the propagation of feature annotation.</text>
</comment>
<dbReference type="UniPathway" id="UPA00704">
    <property type="reaction ID" value="UER00715"/>
</dbReference>
<feature type="binding site" evidence="12">
    <location>
        <position position="288"/>
    </location>
    <ligand>
        <name>K(+)</name>
        <dbReference type="ChEBI" id="CHEBI:29103"/>
    </ligand>
</feature>
<dbReference type="InterPro" id="IPR017583">
    <property type="entry name" value="Tagatose/fructose_Pkinase"/>
</dbReference>
<evidence type="ECO:0000259" key="14">
    <source>
        <dbReference type="Pfam" id="PF00294"/>
    </source>
</evidence>
<feature type="active site" description="Proton acceptor" evidence="12">
    <location>
        <position position="255"/>
    </location>
</feature>
<comment type="similarity">
    <text evidence="1">Belongs to the carbohydrate kinase pfkB family.</text>
</comment>
<feature type="domain" description="Carbohydrate kinase PfkB" evidence="14">
    <location>
        <begin position="7"/>
        <end position="296"/>
    </location>
</feature>
<dbReference type="CDD" id="cd01174">
    <property type="entry name" value="ribokinase"/>
    <property type="match status" value="1"/>
</dbReference>
<dbReference type="GO" id="GO:0019303">
    <property type="term" value="P:D-ribose catabolic process"/>
    <property type="evidence" value="ECO:0007669"/>
    <property type="project" value="UniProtKB-UniRule"/>
</dbReference>
<dbReference type="Proteomes" id="UP000266177">
    <property type="component" value="Unassembled WGS sequence"/>
</dbReference>
<dbReference type="PROSITE" id="PS00584">
    <property type="entry name" value="PFKB_KINASES_2"/>
    <property type="match status" value="1"/>
</dbReference>
<comment type="catalytic activity">
    <reaction evidence="12">
        <text>D-ribose + ATP = D-ribose 5-phosphate + ADP + H(+)</text>
        <dbReference type="Rhea" id="RHEA:13697"/>
        <dbReference type="ChEBI" id="CHEBI:15378"/>
        <dbReference type="ChEBI" id="CHEBI:30616"/>
        <dbReference type="ChEBI" id="CHEBI:47013"/>
        <dbReference type="ChEBI" id="CHEBI:78346"/>
        <dbReference type="ChEBI" id="CHEBI:456216"/>
        <dbReference type="EC" id="2.7.1.15"/>
    </reaction>
</comment>
<evidence type="ECO:0000256" key="12">
    <source>
        <dbReference type="HAMAP-Rule" id="MF_01987"/>
    </source>
</evidence>
<dbReference type="InterPro" id="IPR011611">
    <property type="entry name" value="PfkB_dom"/>
</dbReference>
<comment type="similarity">
    <text evidence="12">Belongs to the carbohydrate kinase PfkB family. Ribokinase subfamily.</text>
</comment>
<evidence type="ECO:0000313" key="16">
    <source>
        <dbReference type="Proteomes" id="UP000266177"/>
    </source>
</evidence>
<comment type="cofactor">
    <cofactor evidence="12">
        <name>Mg(2+)</name>
        <dbReference type="ChEBI" id="CHEBI:18420"/>
    </cofactor>
    <text evidence="12">Requires a divalent cation, most likely magnesium in vivo, as an electrophilic catalyst to aid phosphoryl group transfer. It is the chelate of the metal and the nucleotide that is the actual substrate.</text>
</comment>
<dbReference type="GO" id="GO:0009024">
    <property type="term" value="F:tagatose-6-phosphate kinase activity"/>
    <property type="evidence" value="ECO:0007669"/>
    <property type="project" value="UniProtKB-EC"/>
</dbReference>
<dbReference type="PROSITE" id="PS00583">
    <property type="entry name" value="PFKB_KINASES_1"/>
    <property type="match status" value="1"/>
</dbReference>
<gene>
    <name evidence="12 15" type="primary">rbsK</name>
    <name evidence="15" type="ORF">DQX05_03200</name>
</gene>
<dbReference type="PANTHER" id="PTHR10584">
    <property type="entry name" value="SUGAR KINASE"/>
    <property type="match status" value="1"/>
</dbReference>
<dbReference type="UniPathway" id="UPA00916">
    <property type="reaction ID" value="UER00889"/>
</dbReference>
<evidence type="ECO:0000256" key="5">
    <source>
        <dbReference type="ARBA" id="ARBA00022723"/>
    </source>
</evidence>
<keyword evidence="9 12" id="KW-0460">Magnesium</keyword>
<evidence type="ECO:0000256" key="7">
    <source>
        <dbReference type="ARBA" id="ARBA00022777"/>
    </source>
</evidence>
<dbReference type="AlphaFoldDB" id="A0A3A3GP34"/>
<dbReference type="GO" id="GO:0005829">
    <property type="term" value="C:cytosol"/>
    <property type="evidence" value="ECO:0007669"/>
    <property type="project" value="TreeGrafter"/>
</dbReference>
<evidence type="ECO:0000256" key="2">
    <source>
        <dbReference type="ARBA" id="ARBA00012035"/>
    </source>
</evidence>
<comment type="subunit">
    <text evidence="12">Homodimer.</text>
</comment>
<sequence>MRPEQGKVVVVGSLNMDIVVRSSRFPASGETMFGQEVHFIPGGKGGNQAVACARLGHKAVMLGAVGDDGFGQSLLESLKANGVRTGHMKKTNAAATGIASITLTPADNTILVVPGANETLTAEDINAWSSVISEASILLVQLEIPMEAVAAAVDIADRHGIPVILNPAPARKIAADILRKVRYITPNQSELLELTGIALSDEGLERAIDALLERGPEFVVATLGSKGAAWKQRGGHLQRIDAHRLEVTDTTGAGDAFNAGLACTLSRGELIGNGVRFAVAVSALAVTKFGAQDGMPMKEEVERFMRSFNEGATR</sequence>
<dbReference type="InterPro" id="IPR011877">
    <property type="entry name" value="Ribokinase"/>
</dbReference>
<dbReference type="HAMAP" id="MF_01987">
    <property type="entry name" value="Ribokinase"/>
    <property type="match status" value="1"/>
</dbReference>
<proteinExistence type="inferred from homology"/>
<feature type="binding site" evidence="12">
    <location>
        <position position="187"/>
    </location>
    <ligand>
        <name>ATP</name>
        <dbReference type="ChEBI" id="CHEBI:30616"/>
    </ligand>
</feature>
<comment type="similarity">
    <text evidence="13">Belongs to the carbohydrate kinase PfkB family. LacC subfamily.</text>
</comment>
<keyword evidence="11 12" id="KW-0119">Carbohydrate metabolism</keyword>
<feature type="binding site" evidence="12">
    <location>
        <position position="290"/>
    </location>
    <ligand>
        <name>K(+)</name>
        <dbReference type="ChEBI" id="CHEBI:29103"/>
    </ligand>
</feature>
<dbReference type="GO" id="GO:0004747">
    <property type="term" value="F:ribokinase activity"/>
    <property type="evidence" value="ECO:0007669"/>
    <property type="project" value="UniProtKB-UniRule"/>
</dbReference>
<comment type="function">
    <text evidence="12">Catalyzes the phosphorylation of ribose at O-5 in a reaction requiring ATP and magnesium. The resulting D-ribose-5-phosphate can then be used either for sythesis of nucleotides, histidine, and tryptophan, or as a component of the pentose phosphate pathway.</text>
</comment>
<evidence type="ECO:0000256" key="4">
    <source>
        <dbReference type="ARBA" id="ARBA00022679"/>
    </source>
</evidence>
<keyword evidence="13" id="KW-0423">Lactose metabolism</keyword>
<dbReference type="Gene3D" id="3.40.1190.20">
    <property type="match status" value="1"/>
</dbReference>
<keyword evidence="4 12" id="KW-0808">Transferase</keyword>
<dbReference type="NCBIfam" id="TIGR02152">
    <property type="entry name" value="D_ribokin_bact"/>
    <property type="match status" value="1"/>
</dbReference>
<evidence type="ECO:0000256" key="11">
    <source>
        <dbReference type="ARBA" id="ARBA00023277"/>
    </source>
</evidence>
<feature type="binding site" evidence="12">
    <location>
        <begin position="254"/>
        <end position="255"/>
    </location>
    <ligand>
        <name>ATP</name>
        <dbReference type="ChEBI" id="CHEBI:30616"/>
    </ligand>
</feature>
<dbReference type="SUPFAM" id="SSF53613">
    <property type="entry name" value="Ribokinase-like"/>
    <property type="match status" value="1"/>
</dbReference>